<accession>A0ACA9MIG5</accession>
<evidence type="ECO:0000313" key="1">
    <source>
        <dbReference type="EMBL" id="CAG8585702.1"/>
    </source>
</evidence>
<protein>
    <submittedName>
        <fullName evidence="1">14486_t:CDS:1</fullName>
    </submittedName>
</protein>
<dbReference type="EMBL" id="CAJVPW010007786">
    <property type="protein sequence ID" value="CAG8585702.1"/>
    <property type="molecule type" value="Genomic_DNA"/>
</dbReference>
<evidence type="ECO:0000313" key="2">
    <source>
        <dbReference type="Proteomes" id="UP000789366"/>
    </source>
</evidence>
<proteinExistence type="predicted"/>
<keyword evidence="2" id="KW-1185">Reference proteome</keyword>
<organism evidence="1 2">
    <name type="scientific">Cetraspora pellucida</name>
    <dbReference type="NCBI Taxonomy" id="1433469"/>
    <lineage>
        <taxon>Eukaryota</taxon>
        <taxon>Fungi</taxon>
        <taxon>Fungi incertae sedis</taxon>
        <taxon>Mucoromycota</taxon>
        <taxon>Glomeromycotina</taxon>
        <taxon>Glomeromycetes</taxon>
        <taxon>Diversisporales</taxon>
        <taxon>Gigasporaceae</taxon>
        <taxon>Cetraspora</taxon>
    </lineage>
</organism>
<name>A0ACA9MIG5_9GLOM</name>
<dbReference type="Proteomes" id="UP000789366">
    <property type="component" value="Unassembled WGS sequence"/>
</dbReference>
<feature type="non-terminal residue" evidence="1">
    <location>
        <position position="499"/>
    </location>
</feature>
<reference evidence="1" key="1">
    <citation type="submission" date="2021-06" db="EMBL/GenBank/DDBJ databases">
        <authorList>
            <person name="Kallberg Y."/>
            <person name="Tangrot J."/>
            <person name="Rosling A."/>
        </authorList>
    </citation>
    <scope>NUCLEOTIDE SEQUENCE</scope>
    <source>
        <strain evidence="1">28 12/20/2015</strain>
    </source>
</reference>
<sequence>MEQSDDDSSITEVSSCDTWELISSPYTLRQIRQEIKCELIKTINDDILPQLLQNHVKDLNFSDNDIKTRIVIKRTVDKEVANQVRSLKNEIVRDVLEVVRHEIIPEILEKVNQSIVTKKLATHLESVNSSVSAHLSENKPLSNQFMNDIKLCTNHLIILLCFHERLITNLDVTLQSVPIILKSFHPFCGKFSPIVNLIRNILINCWSNNWTGSLVISSDSKNYSEIICELLKRIRGLFDHYTLGVTIIEIKGCELRNQKIDKNYSDKYDYTAYNGWRINERISLDMRSFENDLKKVLMDQSKIFCISENKENAITFQDGDLFGKYIEFSNHHLTAIKIRDEIWPTPLHYIEAQKYTSQSIRKQIRMASTIEKVLTLSRNYSSQQRKDWDSFLLSSSYKFITTKETPKHEAFRIALTSKFDQHPHLKYKLLSTRSLPIKHLANDVDCNTANNVDCNTLDLVNKNFMGKTLENVRNLFMEIECKRAASEFIEGDEKMIVEE</sequence>
<comment type="caution">
    <text evidence="1">The sequence shown here is derived from an EMBL/GenBank/DDBJ whole genome shotgun (WGS) entry which is preliminary data.</text>
</comment>
<gene>
    <name evidence="1" type="ORF">SPELUC_LOCUS6554</name>
</gene>